<evidence type="ECO:0000256" key="1">
    <source>
        <dbReference type="ARBA" id="ARBA00004496"/>
    </source>
</evidence>
<feature type="compositionally biased region" description="Acidic residues" evidence="5">
    <location>
        <begin position="47"/>
        <end position="61"/>
    </location>
</feature>
<feature type="domain" description="RRM" evidence="6">
    <location>
        <begin position="153"/>
        <end position="230"/>
    </location>
</feature>
<organism evidence="7">
    <name type="scientific">Balaenoptera musculus</name>
    <name type="common">Blue whale</name>
    <dbReference type="NCBI Taxonomy" id="9771"/>
    <lineage>
        <taxon>Eukaryota</taxon>
        <taxon>Metazoa</taxon>
        <taxon>Chordata</taxon>
        <taxon>Craniata</taxon>
        <taxon>Vertebrata</taxon>
        <taxon>Euteleostomi</taxon>
        <taxon>Mammalia</taxon>
        <taxon>Eutheria</taxon>
        <taxon>Laurasiatheria</taxon>
        <taxon>Artiodactyla</taxon>
        <taxon>Whippomorpha</taxon>
        <taxon>Cetacea</taxon>
        <taxon>Mysticeti</taxon>
        <taxon>Balaenopteridae</taxon>
        <taxon>Balaenoptera</taxon>
    </lineage>
</organism>
<dbReference type="SMART" id="SM00360">
    <property type="entry name" value="RRM"/>
    <property type="match status" value="1"/>
</dbReference>
<dbReference type="Gene3D" id="3.30.70.330">
    <property type="match status" value="1"/>
</dbReference>
<feature type="region of interest" description="Disordered" evidence="5">
    <location>
        <begin position="233"/>
        <end position="261"/>
    </location>
</feature>
<evidence type="ECO:0000259" key="6">
    <source>
        <dbReference type="PROSITE" id="PS50102"/>
    </source>
</evidence>
<dbReference type="Ensembl" id="ENSBMST00010030713.1">
    <property type="protein sequence ID" value="ENSBMSP00010027910.1"/>
    <property type="gene ID" value="ENSBMSG00010020243.1"/>
</dbReference>
<keyword evidence="3 4" id="KW-0694">RNA-binding</keyword>
<keyword evidence="2" id="KW-0963">Cytoplasm</keyword>
<gene>
    <name evidence="7" type="primary">PABPN1L</name>
</gene>
<comment type="subcellular location">
    <subcellularLocation>
        <location evidence="1">Cytoplasm</location>
    </subcellularLocation>
</comment>
<evidence type="ECO:0000256" key="5">
    <source>
        <dbReference type="SAM" id="MobiDB-lite"/>
    </source>
</evidence>
<dbReference type="SUPFAM" id="SSF54928">
    <property type="entry name" value="RNA-binding domain, RBD"/>
    <property type="match status" value="1"/>
</dbReference>
<name>A0A8C0E517_BALMU</name>
<dbReference type="GO" id="GO:0160021">
    <property type="term" value="P:maternal-to-zygotic transition of gene expression"/>
    <property type="evidence" value="ECO:0007669"/>
    <property type="project" value="Ensembl"/>
</dbReference>
<dbReference type="GO" id="GO:0000288">
    <property type="term" value="P:nuclear-transcribed mRNA catabolic process, deadenylation-dependent decay"/>
    <property type="evidence" value="ECO:0007669"/>
    <property type="project" value="Ensembl"/>
</dbReference>
<dbReference type="GO" id="GO:0008143">
    <property type="term" value="F:poly(A) binding"/>
    <property type="evidence" value="ECO:0007669"/>
    <property type="project" value="Ensembl"/>
</dbReference>
<evidence type="ECO:0000256" key="4">
    <source>
        <dbReference type="PROSITE-ProRule" id="PRU00176"/>
    </source>
</evidence>
<dbReference type="PROSITE" id="PS50102">
    <property type="entry name" value="RRM"/>
    <property type="match status" value="1"/>
</dbReference>
<dbReference type="GO" id="GO:0005634">
    <property type="term" value="C:nucleus"/>
    <property type="evidence" value="ECO:0007669"/>
    <property type="project" value="TreeGrafter"/>
</dbReference>
<feature type="region of interest" description="Disordered" evidence="5">
    <location>
        <begin position="294"/>
        <end position="327"/>
    </location>
</feature>
<feature type="region of interest" description="Disordered" evidence="5">
    <location>
        <begin position="115"/>
        <end position="136"/>
    </location>
</feature>
<accession>A0A8C0E517</accession>
<dbReference type="AlphaFoldDB" id="A0A8C0E517"/>
<dbReference type="GO" id="GO:0062026">
    <property type="term" value="P:negative regulation of SCF-dependent proteasomal ubiquitin-dependent catabolic process"/>
    <property type="evidence" value="ECO:0007669"/>
    <property type="project" value="Ensembl"/>
</dbReference>
<dbReference type="Pfam" id="PF00076">
    <property type="entry name" value="RRM_1"/>
    <property type="match status" value="1"/>
</dbReference>
<dbReference type="GO" id="GO:0031397">
    <property type="term" value="P:negative regulation of protein ubiquitination"/>
    <property type="evidence" value="ECO:0007669"/>
    <property type="project" value="Ensembl"/>
</dbReference>
<dbReference type="PANTHER" id="PTHR23236:SF27">
    <property type="entry name" value="EMBRYONIC POLYADENYLATE-BINDING PROTEIN 2"/>
    <property type="match status" value="1"/>
</dbReference>
<dbReference type="InterPro" id="IPR000504">
    <property type="entry name" value="RRM_dom"/>
</dbReference>
<sequence length="327" mass="35201">MWPFLSRALFPPPTEAWLSRASSDPEAQGWGAWSRAEKTPLGPGAGDGEEEETGEAEEHEEDAGFLLPLLERGHLAECPLPDQGSLGAVPPPGSAWAVCWQELEAIKLKLWAMEQAQRPKPPGEQGPEGEEEDATAPLAGQLLSPETGRNQRARVHACQVDYGGTAQELEAYFNHCGEIQRVTILCDKFSGHPKGYAYIEFATESSAQAAVELDKSVFRGRVIKVLPKRTNLPGISSTDRGGLRGHPGARGGPFPHSNFQGGARFRPRGWNRWAGPWEGGILLERGPVSGALLDLAGSGGRSPGSRSPPGLSPGRGRGRFSPWYSPY</sequence>
<evidence type="ECO:0000256" key="3">
    <source>
        <dbReference type="ARBA" id="ARBA00022884"/>
    </source>
</evidence>
<feature type="region of interest" description="Disordered" evidence="5">
    <location>
        <begin position="15"/>
        <end position="61"/>
    </location>
</feature>
<evidence type="ECO:0000256" key="2">
    <source>
        <dbReference type="ARBA" id="ARBA00022490"/>
    </source>
</evidence>
<proteinExistence type="predicted"/>
<dbReference type="PANTHER" id="PTHR23236">
    <property type="entry name" value="EUKARYOTIC TRANSLATION INITIATION FACTOR 4B/4H"/>
    <property type="match status" value="1"/>
</dbReference>
<dbReference type="OMA" id="QAEGPPW"/>
<evidence type="ECO:0000313" key="7">
    <source>
        <dbReference type="Ensembl" id="ENSBMSP00010027910.1"/>
    </source>
</evidence>
<dbReference type="InterPro" id="IPR012677">
    <property type="entry name" value="Nucleotide-bd_a/b_plait_sf"/>
</dbReference>
<dbReference type="InterPro" id="IPR035979">
    <property type="entry name" value="RBD_domain_sf"/>
</dbReference>
<dbReference type="GO" id="GO:0005737">
    <property type="term" value="C:cytoplasm"/>
    <property type="evidence" value="ECO:0007669"/>
    <property type="project" value="UniProtKB-SubCell"/>
</dbReference>
<dbReference type="GeneTree" id="ENSGT00940000161325"/>
<protein>
    <submittedName>
        <fullName evidence="7">PABPN1 like, cytoplasmic</fullName>
    </submittedName>
</protein>
<feature type="compositionally biased region" description="Low complexity" evidence="5">
    <location>
        <begin position="303"/>
        <end position="327"/>
    </location>
</feature>
<reference evidence="7" key="1">
    <citation type="submission" date="2023-09" db="UniProtKB">
        <authorList>
            <consortium name="Ensembl"/>
        </authorList>
    </citation>
    <scope>IDENTIFICATION</scope>
</reference>